<evidence type="ECO:0000256" key="3">
    <source>
        <dbReference type="ARBA" id="ARBA00023004"/>
    </source>
</evidence>
<dbReference type="InterPro" id="IPR055557">
    <property type="entry name" value="DUF7133"/>
</dbReference>
<keyword evidence="3 4" id="KW-0408">Iron</keyword>
<dbReference type="InterPro" id="IPR016024">
    <property type="entry name" value="ARM-type_fold"/>
</dbReference>
<accession>A0A1G9XA60</accession>
<dbReference type="Pfam" id="PF23500">
    <property type="entry name" value="DUF7133"/>
    <property type="match status" value="1"/>
</dbReference>
<dbReference type="GO" id="GO:0009055">
    <property type="term" value="F:electron transfer activity"/>
    <property type="evidence" value="ECO:0007669"/>
    <property type="project" value="InterPro"/>
</dbReference>
<evidence type="ECO:0000256" key="1">
    <source>
        <dbReference type="ARBA" id="ARBA00022617"/>
    </source>
</evidence>
<dbReference type="PROSITE" id="PS51007">
    <property type="entry name" value="CYTC"/>
    <property type="match status" value="1"/>
</dbReference>
<dbReference type="Gene3D" id="1.25.10.10">
    <property type="entry name" value="Leucine-rich Repeat Variant"/>
    <property type="match status" value="1"/>
</dbReference>
<reference evidence="7 8" key="1">
    <citation type="submission" date="2016-10" db="EMBL/GenBank/DDBJ databases">
        <authorList>
            <person name="de Groot N.N."/>
        </authorList>
    </citation>
    <scope>NUCLEOTIDE SEQUENCE [LARGE SCALE GENOMIC DNA]</scope>
    <source>
        <strain evidence="7 8">DSM 19886</strain>
    </source>
</reference>
<dbReference type="PANTHER" id="PTHR33546:SF1">
    <property type="entry name" value="LARGE, MULTIFUNCTIONAL SECRETED PROTEIN"/>
    <property type="match status" value="1"/>
</dbReference>
<dbReference type="RefSeq" id="WP_089895022.1">
    <property type="nucleotide sequence ID" value="NZ_FNGV01000017.1"/>
</dbReference>
<dbReference type="Pfam" id="PF14100">
    <property type="entry name" value="DUF6807"/>
    <property type="match status" value="1"/>
</dbReference>
<keyword evidence="2 4" id="KW-0479">Metal-binding</keyword>
<dbReference type="GO" id="GO:0046872">
    <property type="term" value="F:metal ion binding"/>
    <property type="evidence" value="ECO:0007669"/>
    <property type="project" value="UniProtKB-KW"/>
</dbReference>
<evidence type="ECO:0000313" key="8">
    <source>
        <dbReference type="Proteomes" id="UP000199440"/>
    </source>
</evidence>
<keyword evidence="1 4" id="KW-0349">Heme</keyword>
<evidence type="ECO:0000313" key="7">
    <source>
        <dbReference type="EMBL" id="SDM93205.1"/>
    </source>
</evidence>
<protein>
    <submittedName>
        <fullName evidence="7">Putative membrane-bound dehydrogenase domain-containing protein</fullName>
    </submittedName>
</protein>
<dbReference type="NCBIfam" id="TIGR02603">
    <property type="entry name" value="CxxCH_TIGR02603"/>
    <property type="match status" value="1"/>
</dbReference>
<dbReference type="InterPro" id="IPR029475">
    <property type="entry name" value="DUF6807"/>
</dbReference>
<evidence type="ECO:0000256" key="4">
    <source>
        <dbReference type="PROSITE-ProRule" id="PRU00433"/>
    </source>
</evidence>
<dbReference type="SUPFAM" id="SSF46626">
    <property type="entry name" value="Cytochrome c"/>
    <property type="match status" value="1"/>
</dbReference>
<name>A0A1G9XA60_9FLAO</name>
<dbReference type="InterPro" id="IPR011989">
    <property type="entry name" value="ARM-like"/>
</dbReference>
<feature type="signal peptide" evidence="5">
    <location>
        <begin position="1"/>
        <end position="27"/>
    </location>
</feature>
<dbReference type="PROSITE" id="PS51257">
    <property type="entry name" value="PROKAR_LIPOPROTEIN"/>
    <property type="match status" value="1"/>
</dbReference>
<keyword evidence="8" id="KW-1185">Reference proteome</keyword>
<feature type="domain" description="Cytochrome c" evidence="6">
    <location>
        <begin position="1167"/>
        <end position="1300"/>
    </location>
</feature>
<sequence>MKQPYHFKFFPFLGVLILILASCGHQAKKKTVTNTSGILQIKQDTTAGTLSVFRQGDDKVLATQNARPDFRPFLHPIMAPDGTGPLTEYSPGHHKHQTGLYWGFTRVNGKGAPTDTIKKYFYKKDDMPEMQKKIGRDFFHHPDGNHWKRVSFDILQKEGSEVSWQTVYNMLDTDGTAMLQETQIWTMTEKEGKTILNLEWQGKAVKDITIGEFDYGGLFLRMPWKEGIKGEAVNAARQRNEKAEGQRAMWMDVGMQLEGHEDIAHMTIYDHPQNAGFPQPWRVDGQLGVGPVRVRMGDWHIKKGETEIIKHRIVAYTGEHDDLALTALYNDFIGSNSMYSTASLWNIAQEEGRNAKFLKPEEAAAEMTMLAGFEANAWAGEPMITQPIAFCWDDRGRLWVAENRDYESRVDGFSNSGDSRIIILEDTNNDGTADSRKVFLEGIPFPSAIAVGFDGLFLGAPPNLLFVPDKNRDDVADARDIEVLLTGWGIRDRHETINSLHWGPDGWLYGLEGFATPSKIRKPKGKGKIYKHKEAFPENLLEADGVDINGGVWRYHPTKKRFEAVAHGFSNPWGIDYDSKGQLFISACVIPHLFHVIPGGIYHRQGGQHFNPYVYSDIQTIVDHRHRSAHGGARIYQSDAFPEIHQDRLFMANIHEHAVLSDILEPQGSGFVAHHGDDFLLANNAQWIGFSMEIGPSGDIYVLDWHDADICGKEVLNKETGRIFRISPKNSLAEDWEGRYEDLRKLNDEQLVRLQTSKSDWHARRARVILQYRATKGALDEMALVQLKKLFNTGENPDHRLRAMWTLHNTQSFSSEALEKALTDSDEYVRAWAIQMRCEDKDASTESLETLIKMSATDPSAVVRLYLAAALQRIDEGAKWKIVQQLISKNTDSEDHNIPKMIWYGMEDLVTKEPAKALDLLVSCQLPQIAEFISRRLVDADQLDLVVGATTKYLGQSQSILKGILSGLEGRSDIIAPKNWGTVYAKLKTKEESAPLALKVAQLFGDTEAAKQFLATLNDTDSPIQSRIDALQGLASKQRKELVAILPFLLNEPELRLQVIRAMAAFDHEPFGRLLIDQFEKFNTKEQGEALQTLASRGTYGRLLTQAIKDEAIQKNAVPAYVARQLRRVVGNGFVEVWGPIDQLSNDKSLAYRRYEKLLTQDVLASPDLNNGKAMFERTCSACHKLFDNGASIGPDLTGSNRTDIDYLLNNLIEPSSDIQDDYRMVVITSRDGRTFSGNIIAENERQLTLRVIGQDQLVLNKSDIQSQEVSAVSMMPEGLLETMSDKEIIDLLAYLQKSEPSEL</sequence>
<dbReference type="Gene3D" id="2.120.10.30">
    <property type="entry name" value="TolB, C-terminal domain"/>
    <property type="match status" value="1"/>
</dbReference>
<dbReference type="InterPro" id="IPR011041">
    <property type="entry name" value="Quinoprot_gluc/sorb_DH_b-prop"/>
</dbReference>
<gene>
    <name evidence="7" type="ORF">SAMN04488514_11762</name>
</gene>
<dbReference type="NCBIfam" id="TIGR02604">
    <property type="entry name" value="Piru_Ver_Nterm"/>
    <property type="match status" value="1"/>
</dbReference>
<dbReference type="InterPro" id="IPR036909">
    <property type="entry name" value="Cyt_c-like_dom_sf"/>
</dbReference>
<dbReference type="InterPro" id="IPR013428">
    <property type="entry name" value="Membrane-bound_put_N"/>
</dbReference>
<dbReference type="OrthoDB" id="9812332at2"/>
<dbReference type="GO" id="GO:0020037">
    <property type="term" value="F:heme binding"/>
    <property type="evidence" value="ECO:0007669"/>
    <property type="project" value="InterPro"/>
</dbReference>
<dbReference type="Gene3D" id="1.10.760.10">
    <property type="entry name" value="Cytochrome c-like domain"/>
    <property type="match status" value="1"/>
</dbReference>
<evidence type="ECO:0000259" key="6">
    <source>
        <dbReference type="PROSITE" id="PS51007"/>
    </source>
</evidence>
<dbReference type="InterPro" id="IPR011042">
    <property type="entry name" value="6-blade_b-propeller_TolB-like"/>
</dbReference>
<dbReference type="InterPro" id="IPR009056">
    <property type="entry name" value="Cyt_c-like_dom"/>
</dbReference>
<proteinExistence type="predicted"/>
<dbReference type="Proteomes" id="UP000199440">
    <property type="component" value="Unassembled WGS sequence"/>
</dbReference>
<dbReference type="InterPro" id="IPR013427">
    <property type="entry name" value="Haem-bd_dom_put"/>
</dbReference>
<dbReference type="PANTHER" id="PTHR33546">
    <property type="entry name" value="LARGE, MULTIFUNCTIONAL SECRETED PROTEIN-RELATED"/>
    <property type="match status" value="1"/>
</dbReference>
<organism evidence="7 8">
    <name type="scientific">Kriegella aquimaris</name>
    <dbReference type="NCBI Taxonomy" id="192904"/>
    <lineage>
        <taxon>Bacteria</taxon>
        <taxon>Pseudomonadati</taxon>
        <taxon>Bacteroidota</taxon>
        <taxon>Flavobacteriia</taxon>
        <taxon>Flavobacteriales</taxon>
        <taxon>Flavobacteriaceae</taxon>
        <taxon>Kriegella</taxon>
    </lineage>
</organism>
<dbReference type="EMBL" id="FNGV01000017">
    <property type="protein sequence ID" value="SDM93205.1"/>
    <property type="molecule type" value="Genomic_DNA"/>
</dbReference>
<dbReference type="STRING" id="192904.SAMN04488514_11762"/>
<dbReference type="SUPFAM" id="SSF50952">
    <property type="entry name" value="Soluble quinoprotein glucose dehydrogenase"/>
    <property type="match status" value="1"/>
</dbReference>
<dbReference type="SUPFAM" id="SSF48371">
    <property type="entry name" value="ARM repeat"/>
    <property type="match status" value="2"/>
</dbReference>
<feature type="chain" id="PRO_5011501389" evidence="5">
    <location>
        <begin position="28"/>
        <end position="1304"/>
    </location>
</feature>
<evidence type="ECO:0000256" key="2">
    <source>
        <dbReference type="ARBA" id="ARBA00022723"/>
    </source>
</evidence>
<evidence type="ECO:0000256" key="5">
    <source>
        <dbReference type="SAM" id="SignalP"/>
    </source>
</evidence>
<keyword evidence="5" id="KW-0732">Signal</keyword>